<name>A0ABR1WLD6_9PEZI</name>
<proteinExistence type="predicted"/>
<evidence type="ECO:0000313" key="2">
    <source>
        <dbReference type="EMBL" id="KAK8083300.1"/>
    </source>
</evidence>
<sequence>MKHQGRAHLTGGTMDLAGGGGLPPIDQDQSVKRANKQMTCTKQKRRAHRVEGRDNNSEIYKTDELNSLLETPANNDAAFQQDN</sequence>
<keyword evidence="3" id="KW-1185">Reference proteome</keyword>
<dbReference type="EMBL" id="JAQQWM010000001">
    <property type="protein sequence ID" value="KAK8083300.1"/>
    <property type="molecule type" value="Genomic_DNA"/>
</dbReference>
<dbReference type="Proteomes" id="UP001446871">
    <property type="component" value="Unassembled WGS sequence"/>
</dbReference>
<gene>
    <name evidence="2" type="ORF">PG996_002081</name>
</gene>
<protein>
    <submittedName>
        <fullName evidence="2">Uncharacterized protein</fullName>
    </submittedName>
</protein>
<evidence type="ECO:0000256" key="1">
    <source>
        <dbReference type="SAM" id="MobiDB-lite"/>
    </source>
</evidence>
<comment type="caution">
    <text evidence="2">The sequence shown here is derived from an EMBL/GenBank/DDBJ whole genome shotgun (WGS) entry which is preliminary data.</text>
</comment>
<feature type="compositionally biased region" description="Basic and acidic residues" evidence="1">
    <location>
        <begin position="49"/>
        <end position="64"/>
    </location>
</feature>
<organism evidence="2 3">
    <name type="scientific">Apiospora saccharicola</name>
    <dbReference type="NCBI Taxonomy" id="335842"/>
    <lineage>
        <taxon>Eukaryota</taxon>
        <taxon>Fungi</taxon>
        <taxon>Dikarya</taxon>
        <taxon>Ascomycota</taxon>
        <taxon>Pezizomycotina</taxon>
        <taxon>Sordariomycetes</taxon>
        <taxon>Xylariomycetidae</taxon>
        <taxon>Amphisphaeriales</taxon>
        <taxon>Apiosporaceae</taxon>
        <taxon>Apiospora</taxon>
    </lineage>
</organism>
<reference evidence="2 3" key="1">
    <citation type="submission" date="2023-01" db="EMBL/GenBank/DDBJ databases">
        <title>Analysis of 21 Apiospora genomes using comparative genomics revels a genus with tremendous synthesis potential of carbohydrate active enzymes and secondary metabolites.</title>
        <authorList>
            <person name="Sorensen T."/>
        </authorList>
    </citation>
    <scope>NUCLEOTIDE SEQUENCE [LARGE SCALE GENOMIC DNA]</scope>
    <source>
        <strain evidence="2 3">CBS 83171</strain>
    </source>
</reference>
<accession>A0ABR1WLD6</accession>
<evidence type="ECO:0000313" key="3">
    <source>
        <dbReference type="Proteomes" id="UP001446871"/>
    </source>
</evidence>
<feature type="region of interest" description="Disordered" evidence="1">
    <location>
        <begin position="1"/>
        <end position="83"/>
    </location>
</feature>
<feature type="compositionally biased region" description="Polar residues" evidence="1">
    <location>
        <begin position="68"/>
        <end position="83"/>
    </location>
</feature>